<name>A0A517RA09_9PLAN</name>
<dbReference type="OrthoDB" id="292327at2"/>
<keyword evidence="2" id="KW-1133">Transmembrane helix</keyword>
<dbReference type="RefSeq" id="WP_145211074.1">
    <property type="nucleotide sequence ID" value="NZ_CP036269.1"/>
</dbReference>
<reference evidence="3 4" key="1">
    <citation type="submission" date="2019-02" db="EMBL/GenBank/DDBJ databases">
        <title>Deep-cultivation of Planctomycetes and their phenomic and genomic characterization uncovers novel biology.</title>
        <authorList>
            <person name="Wiegand S."/>
            <person name="Jogler M."/>
            <person name="Boedeker C."/>
            <person name="Pinto D."/>
            <person name="Vollmers J."/>
            <person name="Rivas-Marin E."/>
            <person name="Kohn T."/>
            <person name="Peeters S.H."/>
            <person name="Heuer A."/>
            <person name="Rast P."/>
            <person name="Oberbeckmann S."/>
            <person name="Bunk B."/>
            <person name="Jeske O."/>
            <person name="Meyerdierks A."/>
            <person name="Storesund J.E."/>
            <person name="Kallscheuer N."/>
            <person name="Luecker S."/>
            <person name="Lage O.M."/>
            <person name="Pohl T."/>
            <person name="Merkel B.J."/>
            <person name="Hornburger P."/>
            <person name="Mueller R.-W."/>
            <person name="Bruemmer F."/>
            <person name="Labrenz M."/>
            <person name="Spormann A.M."/>
            <person name="Op den Camp H."/>
            <person name="Overmann J."/>
            <person name="Amann R."/>
            <person name="Jetten M.S.M."/>
            <person name="Mascher T."/>
            <person name="Medema M.H."/>
            <person name="Devos D.P."/>
            <person name="Kaster A.-K."/>
            <person name="Ovreas L."/>
            <person name="Rohde M."/>
            <person name="Galperin M.Y."/>
            <person name="Jogler C."/>
        </authorList>
    </citation>
    <scope>NUCLEOTIDE SEQUENCE [LARGE SCALE GENOMIC DNA]</scope>
    <source>
        <strain evidence="3 4">Pan241w</strain>
    </source>
</reference>
<feature type="transmembrane region" description="Helical" evidence="2">
    <location>
        <begin position="55"/>
        <end position="73"/>
    </location>
</feature>
<protein>
    <recommendedName>
        <fullName evidence="5">Transmembrane protein</fullName>
    </recommendedName>
</protein>
<evidence type="ECO:0000256" key="2">
    <source>
        <dbReference type="SAM" id="Phobius"/>
    </source>
</evidence>
<sequence>MLFTLGKRVAQGYGLLLAMAIGGLVFANLFGFGAFLVQEISSDHQRAPATEPVQWWIHCGWLVGVGLALAGAFTKKRASKKRAAARQAETDNEPKDLATPEPGNWNTIGKRSSIFSSIGFFGFAGGFAGLMLGGSLLLFWFSLAYSPFAPAGWASSVNVEQRADSLLVENQEVMTTTHPVALYAFGIPIALGVTGGAVLGGVGAAMGKVEDVE</sequence>
<feature type="compositionally biased region" description="Basic and acidic residues" evidence="1">
    <location>
        <begin position="88"/>
        <end position="98"/>
    </location>
</feature>
<feature type="region of interest" description="Disordered" evidence="1">
    <location>
        <begin position="83"/>
        <end position="103"/>
    </location>
</feature>
<evidence type="ECO:0000313" key="4">
    <source>
        <dbReference type="Proteomes" id="UP000317171"/>
    </source>
</evidence>
<accession>A0A517RA09</accession>
<keyword evidence="2" id="KW-0812">Transmembrane</keyword>
<proteinExistence type="predicted"/>
<gene>
    <name evidence="3" type="ORF">Pan241w_07560</name>
</gene>
<feature type="transmembrane region" description="Helical" evidence="2">
    <location>
        <begin position="180"/>
        <end position="206"/>
    </location>
</feature>
<organism evidence="3 4">
    <name type="scientific">Gimesia alba</name>
    <dbReference type="NCBI Taxonomy" id="2527973"/>
    <lineage>
        <taxon>Bacteria</taxon>
        <taxon>Pseudomonadati</taxon>
        <taxon>Planctomycetota</taxon>
        <taxon>Planctomycetia</taxon>
        <taxon>Planctomycetales</taxon>
        <taxon>Planctomycetaceae</taxon>
        <taxon>Gimesia</taxon>
    </lineage>
</organism>
<evidence type="ECO:0008006" key="5">
    <source>
        <dbReference type="Google" id="ProtNLM"/>
    </source>
</evidence>
<dbReference type="KEGG" id="gaz:Pan241w_07560"/>
<evidence type="ECO:0000256" key="1">
    <source>
        <dbReference type="SAM" id="MobiDB-lite"/>
    </source>
</evidence>
<evidence type="ECO:0000313" key="3">
    <source>
        <dbReference type="EMBL" id="QDT40698.1"/>
    </source>
</evidence>
<feature type="transmembrane region" description="Helical" evidence="2">
    <location>
        <begin position="12"/>
        <end position="35"/>
    </location>
</feature>
<dbReference type="Proteomes" id="UP000317171">
    <property type="component" value="Chromosome"/>
</dbReference>
<dbReference type="AlphaFoldDB" id="A0A517RA09"/>
<dbReference type="EMBL" id="CP036269">
    <property type="protein sequence ID" value="QDT40698.1"/>
    <property type="molecule type" value="Genomic_DNA"/>
</dbReference>
<keyword evidence="4" id="KW-1185">Reference proteome</keyword>
<keyword evidence="2" id="KW-0472">Membrane</keyword>
<feature type="transmembrane region" description="Helical" evidence="2">
    <location>
        <begin position="118"/>
        <end position="141"/>
    </location>
</feature>